<dbReference type="Gene3D" id="3.90.226.10">
    <property type="entry name" value="2-enoyl-CoA Hydratase, Chain A, domain 1"/>
    <property type="match status" value="1"/>
</dbReference>
<dbReference type="InterPro" id="IPR005151">
    <property type="entry name" value="Tail-specific_protease"/>
</dbReference>
<protein>
    <submittedName>
        <fullName evidence="3">Periplasmic protease</fullName>
    </submittedName>
</protein>
<proteinExistence type="predicted"/>
<dbReference type="AlphaFoldDB" id="A0A174RH97"/>
<dbReference type="Proteomes" id="UP000095563">
    <property type="component" value="Unassembled WGS sequence"/>
</dbReference>
<organism evidence="3 4">
    <name type="scientific">Clostridium baratii</name>
    <dbReference type="NCBI Taxonomy" id="1561"/>
    <lineage>
        <taxon>Bacteria</taxon>
        <taxon>Bacillati</taxon>
        <taxon>Bacillota</taxon>
        <taxon>Clostridia</taxon>
        <taxon>Eubacteriales</taxon>
        <taxon>Clostridiaceae</taxon>
        <taxon>Clostridium</taxon>
    </lineage>
</organism>
<evidence type="ECO:0000259" key="2">
    <source>
        <dbReference type="Pfam" id="PF03572"/>
    </source>
</evidence>
<name>A0A174RH97_9CLOT</name>
<evidence type="ECO:0000256" key="1">
    <source>
        <dbReference type="SAM" id="Phobius"/>
    </source>
</evidence>
<dbReference type="Gene3D" id="3.30.750.44">
    <property type="match status" value="1"/>
</dbReference>
<dbReference type="GO" id="GO:0006508">
    <property type="term" value="P:proteolysis"/>
    <property type="evidence" value="ECO:0007669"/>
    <property type="project" value="UniProtKB-KW"/>
</dbReference>
<dbReference type="Pfam" id="PF03572">
    <property type="entry name" value="Peptidase_S41"/>
    <property type="match status" value="1"/>
</dbReference>
<feature type="transmembrane region" description="Helical" evidence="1">
    <location>
        <begin position="7"/>
        <end position="27"/>
    </location>
</feature>
<dbReference type="GO" id="GO:0008236">
    <property type="term" value="F:serine-type peptidase activity"/>
    <property type="evidence" value="ECO:0007669"/>
    <property type="project" value="InterPro"/>
</dbReference>
<evidence type="ECO:0000313" key="4">
    <source>
        <dbReference type="Proteomes" id="UP000095563"/>
    </source>
</evidence>
<sequence length="417" mass="48501">MKKRKGLYVIFSGILILTILLGAFIGLRSKSKKDTQELSKKEMVEDFNYLFNCIVDNYPYLGVNERVNGVNFKENKDKYLDMINNCENYSEFELAIRNITKDLNNSHTYILDKETVKQFRNLYTSIEGGTWYELNRKVLNNEKAIKRYGLTKEVEKVEKKDNKLYAEPKVKDIVSGEIGYIELSLMNNKTYREQDMKYISDYLDKVKNYKALVIDIRGNRGGDSTYWRDIFSNIISHNYYTDYYYFHKDGDLINDFLEYVEVDIESIPKVKDLKDELINLPPEVYKDFKSYWKSEYSVIKSNRSINFQGNIYLLVDDKVFSSAEALAVFAKDTKMATLIGSRTKGDGIGSDPMMTMLPNSGLIFNFTKEMGTLKDGTCNEEHKTVPDIVVENTEKTNDFKTDECIKKVLELEQLKIN</sequence>
<feature type="domain" description="Tail specific protease" evidence="2">
    <location>
        <begin position="178"/>
        <end position="390"/>
    </location>
</feature>
<gene>
    <name evidence="3" type="ORF">ERS852568_01017</name>
</gene>
<keyword evidence="1" id="KW-0472">Membrane</keyword>
<keyword evidence="1" id="KW-1133">Transmembrane helix</keyword>
<keyword evidence="3" id="KW-0645">Protease</keyword>
<evidence type="ECO:0000313" key="3">
    <source>
        <dbReference type="EMBL" id="CUP84814.1"/>
    </source>
</evidence>
<dbReference type="EMBL" id="CZBO01000001">
    <property type="protein sequence ID" value="CUP84814.1"/>
    <property type="molecule type" value="Genomic_DNA"/>
</dbReference>
<dbReference type="RefSeq" id="WP_055206999.1">
    <property type="nucleotide sequence ID" value="NZ_CZBO01000001.1"/>
</dbReference>
<keyword evidence="1" id="KW-0812">Transmembrane</keyword>
<keyword evidence="3" id="KW-0378">Hydrolase</keyword>
<dbReference type="SUPFAM" id="SSF52096">
    <property type="entry name" value="ClpP/crotonase"/>
    <property type="match status" value="1"/>
</dbReference>
<accession>A0A174RH97</accession>
<dbReference type="InterPro" id="IPR029045">
    <property type="entry name" value="ClpP/crotonase-like_dom_sf"/>
</dbReference>
<reference evidence="3 4" key="1">
    <citation type="submission" date="2015-09" db="EMBL/GenBank/DDBJ databases">
        <authorList>
            <consortium name="Pathogen Informatics"/>
        </authorList>
    </citation>
    <scope>NUCLEOTIDE SEQUENCE [LARGE SCALE GENOMIC DNA]</scope>
    <source>
        <strain evidence="3 4">2789STDY5834956</strain>
    </source>
</reference>